<dbReference type="Proteomes" id="UP001465755">
    <property type="component" value="Unassembled WGS sequence"/>
</dbReference>
<proteinExistence type="predicted"/>
<keyword evidence="3" id="KW-1185">Reference proteome</keyword>
<name>A0AAW1PW16_9CHLO</name>
<dbReference type="AlphaFoldDB" id="A0AAW1PW16"/>
<gene>
    <name evidence="2" type="ORF">WJX73_005130</name>
</gene>
<reference evidence="2 3" key="1">
    <citation type="journal article" date="2024" name="Nat. Commun.">
        <title>Phylogenomics reveals the evolutionary origins of lichenization in chlorophyte algae.</title>
        <authorList>
            <person name="Puginier C."/>
            <person name="Libourel C."/>
            <person name="Otte J."/>
            <person name="Skaloud P."/>
            <person name="Haon M."/>
            <person name="Grisel S."/>
            <person name="Petersen M."/>
            <person name="Berrin J.G."/>
            <person name="Delaux P.M."/>
            <person name="Dal Grande F."/>
            <person name="Keller J."/>
        </authorList>
    </citation>
    <scope>NUCLEOTIDE SEQUENCE [LARGE SCALE GENOMIC DNA]</scope>
    <source>
        <strain evidence="2 3">SAG 2036</strain>
    </source>
</reference>
<sequence length="208" mass="22143">MRSVNRCPAAAGWQERIVQKTASAGVFGAVGGALLSVSQQAPLLRFSATTAASCTFCMACFSVLVEGVRLLRCQDSPANSILAGGLTGYGLTAVHRGAARAGPASVWWAAAGGLAHVASDSAMAHGGFQGLLTRHLLLDPPEGVPQEVVESEPWDWLAWVPFLRKMSDDDWEAYQQKQQGAMSQRYSAVTDGNKQQQQQQEAVKDAPD</sequence>
<protein>
    <submittedName>
        <fullName evidence="2">Uncharacterized protein</fullName>
    </submittedName>
</protein>
<feature type="region of interest" description="Disordered" evidence="1">
    <location>
        <begin position="175"/>
        <end position="208"/>
    </location>
</feature>
<evidence type="ECO:0000313" key="3">
    <source>
        <dbReference type="Proteomes" id="UP001465755"/>
    </source>
</evidence>
<comment type="caution">
    <text evidence="2">The sequence shown here is derived from an EMBL/GenBank/DDBJ whole genome shotgun (WGS) entry which is preliminary data.</text>
</comment>
<evidence type="ECO:0000256" key="1">
    <source>
        <dbReference type="SAM" id="MobiDB-lite"/>
    </source>
</evidence>
<feature type="compositionally biased region" description="Polar residues" evidence="1">
    <location>
        <begin position="175"/>
        <end position="194"/>
    </location>
</feature>
<organism evidence="2 3">
    <name type="scientific">Symbiochloris irregularis</name>
    <dbReference type="NCBI Taxonomy" id="706552"/>
    <lineage>
        <taxon>Eukaryota</taxon>
        <taxon>Viridiplantae</taxon>
        <taxon>Chlorophyta</taxon>
        <taxon>core chlorophytes</taxon>
        <taxon>Trebouxiophyceae</taxon>
        <taxon>Trebouxiales</taxon>
        <taxon>Trebouxiaceae</taxon>
        <taxon>Symbiochloris</taxon>
    </lineage>
</organism>
<dbReference type="EMBL" id="JALJOQ010000007">
    <property type="protein sequence ID" value="KAK9812359.1"/>
    <property type="molecule type" value="Genomic_DNA"/>
</dbReference>
<accession>A0AAW1PW16</accession>
<evidence type="ECO:0000313" key="2">
    <source>
        <dbReference type="EMBL" id="KAK9812359.1"/>
    </source>
</evidence>